<dbReference type="AlphaFoldDB" id="A0A1N6YMB3"/>
<dbReference type="CDD" id="cd04301">
    <property type="entry name" value="NAT_SF"/>
    <property type="match status" value="1"/>
</dbReference>
<dbReference type="PANTHER" id="PTHR43877">
    <property type="entry name" value="AMINOALKYLPHOSPHONATE N-ACETYLTRANSFERASE-RELATED-RELATED"/>
    <property type="match status" value="1"/>
</dbReference>
<dbReference type="Gene3D" id="3.40.630.30">
    <property type="match status" value="1"/>
</dbReference>
<dbReference type="PROSITE" id="PS51186">
    <property type="entry name" value="GNAT"/>
    <property type="match status" value="1"/>
</dbReference>
<proteinExistence type="predicted"/>
<evidence type="ECO:0000259" key="3">
    <source>
        <dbReference type="PROSITE" id="PS51186"/>
    </source>
</evidence>
<dbReference type="InterPro" id="IPR000182">
    <property type="entry name" value="GNAT_dom"/>
</dbReference>
<keyword evidence="2" id="KW-0012">Acyltransferase</keyword>
<dbReference type="SUPFAM" id="SSF55729">
    <property type="entry name" value="Acyl-CoA N-acyltransferases (Nat)"/>
    <property type="match status" value="1"/>
</dbReference>
<dbReference type="InterPro" id="IPR050832">
    <property type="entry name" value="Bact_Acetyltransf"/>
</dbReference>
<reference evidence="5" key="1">
    <citation type="submission" date="2017-01" db="EMBL/GenBank/DDBJ databases">
        <authorList>
            <person name="Varghese N."/>
            <person name="Submissions S."/>
        </authorList>
    </citation>
    <scope>NUCLEOTIDE SEQUENCE [LARGE SCALE GENOMIC DNA]</scope>
    <source>
        <strain evidence="5">DM9</strain>
    </source>
</reference>
<dbReference type="RefSeq" id="WP_076422402.1">
    <property type="nucleotide sequence ID" value="NZ_FTNM01000003.1"/>
</dbReference>
<keyword evidence="5" id="KW-1185">Reference proteome</keyword>
<organism evidence="4 5">
    <name type="scientific">Pontibacter lucknowensis</name>
    <dbReference type="NCBI Taxonomy" id="1077936"/>
    <lineage>
        <taxon>Bacteria</taxon>
        <taxon>Pseudomonadati</taxon>
        <taxon>Bacteroidota</taxon>
        <taxon>Cytophagia</taxon>
        <taxon>Cytophagales</taxon>
        <taxon>Hymenobacteraceae</taxon>
        <taxon>Pontibacter</taxon>
    </lineage>
</organism>
<accession>A0A1N6YMB3</accession>
<gene>
    <name evidence="4" type="ORF">SAMN05421545_2591</name>
</gene>
<keyword evidence="1 4" id="KW-0808">Transferase</keyword>
<sequence>MLFREATTADIPRLQIIRHSVKENILSDPTLVTDELCALYLNERGKGWVCEVDGQVVGFSIVDLQEHNVWALFLLPEFEGQGIGKQLHRIMLDWYFRQTKETIWLGTDPGTRAESFYRRQGWRQKSIHGGSEIKFEMRYEDWLTESKAQIP</sequence>
<dbReference type="Proteomes" id="UP000185924">
    <property type="component" value="Unassembled WGS sequence"/>
</dbReference>
<dbReference type="EMBL" id="FTNM01000003">
    <property type="protein sequence ID" value="SIR15754.1"/>
    <property type="molecule type" value="Genomic_DNA"/>
</dbReference>
<dbReference type="GO" id="GO:0016747">
    <property type="term" value="F:acyltransferase activity, transferring groups other than amino-acyl groups"/>
    <property type="evidence" value="ECO:0007669"/>
    <property type="project" value="InterPro"/>
</dbReference>
<dbReference type="OrthoDB" id="7356080at2"/>
<feature type="domain" description="N-acetyltransferase" evidence="3">
    <location>
        <begin position="1"/>
        <end position="142"/>
    </location>
</feature>
<dbReference type="InterPro" id="IPR016181">
    <property type="entry name" value="Acyl_CoA_acyltransferase"/>
</dbReference>
<evidence type="ECO:0000313" key="5">
    <source>
        <dbReference type="Proteomes" id="UP000185924"/>
    </source>
</evidence>
<name>A0A1N6YMB3_9BACT</name>
<protein>
    <submittedName>
        <fullName evidence="4">Predicted N-acetyltransferase YhbS</fullName>
    </submittedName>
</protein>
<dbReference type="STRING" id="1077936.SAMN05421545_2591"/>
<evidence type="ECO:0000313" key="4">
    <source>
        <dbReference type="EMBL" id="SIR15754.1"/>
    </source>
</evidence>
<evidence type="ECO:0000256" key="2">
    <source>
        <dbReference type="ARBA" id="ARBA00023315"/>
    </source>
</evidence>
<evidence type="ECO:0000256" key="1">
    <source>
        <dbReference type="ARBA" id="ARBA00022679"/>
    </source>
</evidence>
<dbReference type="Pfam" id="PF00583">
    <property type="entry name" value="Acetyltransf_1"/>
    <property type="match status" value="1"/>
</dbReference>